<dbReference type="EMBL" id="VSSQ01027903">
    <property type="protein sequence ID" value="MPM77374.1"/>
    <property type="molecule type" value="Genomic_DNA"/>
</dbReference>
<proteinExistence type="predicted"/>
<reference evidence="1" key="1">
    <citation type="submission" date="2019-08" db="EMBL/GenBank/DDBJ databases">
        <authorList>
            <person name="Kucharzyk K."/>
            <person name="Murdoch R.W."/>
            <person name="Higgins S."/>
            <person name="Loffler F."/>
        </authorList>
    </citation>
    <scope>NUCLEOTIDE SEQUENCE</scope>
</reference>
<organism evidence="1">
    <name type="scientific">bioreactor metagenome</name>
    <dbReference type="NCBI Taxonomy" id="1076179"/>
    <lineage>
        <taxon>unclassified sequences</taxon>
        <taxon>metagenomes</taxon>
        <taxon>ecological metagenomes</taxon>
    </lineage>
</organism>
<sequence length="185" mass="20830">MEKVGKPLRVLLSARRGERLRVDFFDIFGQLPGRDHTVRNFFFHALRGEPGPGIGQHRRRTVIVVEIYMIEQHGDRIAHIRASDFSDKLQAAAAACNGRANRLFHAVAVKVRRPEKIGAAYFNAPEQIPAFQNKTALSGNDQKIHPGGEASVREAEIPEHKHRDMAVFKLYGHLILCPEFGGEEF</sequence>
<protein>
    <submittedName>
        <fullName evidence="1">Uncharacterized protein</fullName>
    </submittedName>
</protein>
<gene>
    <name evidence="1" type="ORF">SDC9_124377</name>
</gene>
<accession>A0A645CKA6</accession>
<evidence type="ECO:0000313" key="1">
    <source>
        <dbReference type="EMBL" id="MPM77374.1"/>
    </source>
</evidence>
<dbReference type="AlphaFoldDB" id="A0A645CKA6"/>
<name>A0A645CKA6_9ZZZZ</name>
<comment type="caution">
    <text evidence="1">The sequence shown here is derived from an EMBL/GenBank/DDBJ whole genome shotgun (WGS) entry which is preliminary data.</text>
</comment>